<proteinExistence type="predicted"/>
<evidence type="ECO:0000259" key="2">
    <source>
        <dbReference type="Pfam" id="PF13676"/>
    </source>
</evidence>
<dbReference type="SUPFAM" id="SSF52200">
    <property type="entry name" value="Toll/Interleukin receptor TIR domain"/>
    <property type="match status" value="1"/>
</dbReference>
<feature type="compositionally biased region" description="Basic residues" evidence="1">
    <location>
        <begin position="1"/>
        <end position="10"/>
    </location>
</feature>
<dbReference type="OrthoDB" id="423260at2759"/>
<protein>
    <recommendedName>
        <fullName evidence="2">TIR domain-containing protein</fullName>
    </recommendedName>
</protein>
<sequence>MGFFRRSHVAFRREQEGAEEAPSSPKESGKRASLAKATEEPKLWLKQQRDNAIELAYEVPDKFVGKPVVVAASLVNERKLMQDAQADKRLKTSKPMPAGATPMQMTEFAKERTAAMRSCEEAMDRGYTAYQTKFGQPDLRPIDGMVEYIRLEDDYDADQEDDDLEDGKPHWTDLKYRTNSSETPFLAESSGVFHLRHTPQNAELEIFVFFDAVDDRGERNLAPIRTLSIKVITNKATWAAMLSQEGMSSLVPTFERNSLTHVRDWAEIIDDEEERIRLQIDEVAAERLNAIIARFGFITTAERERIARENEELHAFLEETKALMENDTQEVFYMGQLVETRTRRPVQYVVLTSPDADDEAVVAREALGESKQVGQLIPVAELRPSSWTLFLSHAQREAQNQVQSLHLLLRNESVPCWYDMDAEKLEAVDMLRGIRDSKFFLLYLTEGYLERFFCRLEATFAMTTQKKVIIVYESDNRHGGGQYTDLIDRCTAKFPEFRDWLMATEAIPMARRAFQREAMIHEILKRVGITKHVLSRNRGSGSLTEAKLRGEVEDLKEEVNKLWSVVEALQDQLAAQQLQ</sequence>
<organism evidence="3 4">
    <name type="scientific">Hondaea fermentalgiana</name>
    <dbReference type="NCBI Taxonomy" id="2315210"/>
    <lineage>
        <taxon>Eukaryota</taxon>
        <taxon>Sar</taxon>
        <taxon>Stramenopiles</taxon>
        <taxon>Bigyra</taxon>
        <taxon>Labyrinthulomycetes</taxon>
        <taxon>Thraustochytrida</taxon>
        <taxon>Thraustochytriidae</taxon>
        <taxon>Hondaea</taxon>
    </lineage>
</organism>
<accession>A0A2R5G917</accession>
<reference evidence="3 4" key="1">
    <citation type="submission" date="2017-12" db="EMBL/GenBank/DDBJ databases">
        <title>Sequencing, de novo assembly and annotation of complete genome of a new Thraustochytrid species, strain FCC1311.</title>
        <authorList>
            <person name="Sedici K."/>
            <person name="Godart F."/>
            <person name="Aiese Cigliano R."/>
            <person name="Sanseverino W."/>
            <person name="Barakat M."/>
            <person name="Ortet P."/>
            <person name="Marechal E."/>
            <person name="Cagnac O."/>
            <person name="Amato A."/>
        </authorList>
    </citation>
    <scope>NUCLEOTIDE SEQUENCE [LARGE SCALE GENOMIC DNA]</scope>
</reference>
<dbReference type="InterPro" id="IPR000157">
    <property type="entry name" value="TIR_dom"/>
</dbReference>
<evidence type="ECO:0000313" key="3">
    <source>
        <dbReference type="EMBL" id="GBG24154.1"/>
    </source>
</evidence>
<comment type="caution">
    <text evidence="3">The sequence shown here is derived from an EMBL/GenBank/DDBJ whole genome shotgun (WGS) entry which is preliminary data.</text>
</comment>
<dbReference type="InParanoid" id="A0A2R5G917"/>
<evidence type="ECO:0000256" key="1">
    <source>
        <dbReference type="SAM" id="MobiDB-lite"/>
    </source>
</evidence>
<evidence type="ECO:0000313" key="4">
    <source>
        <dbReference type="Proteomes" id="UP000241890"/>
    </source>
</evidence>
<dbReference type="Gene3D" id="3.40.50.10140">
    <property type="entry name" value="Toll/interleukin-1 receptor homology (TIR) domain"/>
    <property type="match status" value="1"/>
</dbReference>
<dbReference type="AlphaFoldDB" id="A0A2R5G917"/>
<dbReference type="Pfam" id="PF13676">
    <property type="entry name" value="TIR_2"/>
    <property type="match status" value="1"/>
</dbReference>
<feature type="domain" description="TIR" evidence="2">
    <location>
        <begin position="390"/>
        <end position="486"/>
    </location>
</feature>
<gene>
    <name evidence="3" type="ORF">FCC1311_003722</name>
</gene>
<keyword evidence="4" id="KW-1185">Reference proteome</keyword>
<name>A0A2R5G917_9STRA</name>
<dbReference type="EMBL" id="BEYU01000004">
    <property type="protein sequence ID" value="GBG24154.1"/>
    <property type="molecule type" value="Genomic_DNA"/>
</dbReference>
<dbReference type="GO" id="GO:0007165">
    <property type="term" value="P:signal transduction"/>
    <property type="evidence" value="ECO:0007669"/>
    <property type="project" value="InterPro"/>
</dbReference>
<feature type="region of interest" description="Disordered" evidence="1">
    <location>
        <begin position="1"/>
        <end position="41"/>
    </location>
</feature>
<dbReference type="InterPro" id="IPR035897">
    <property type="entry name" value="Toll_tir_struct_dom_sf"/>
</dbReference>
<dbReference type="Proteomes" id="UP000241890">
    <property type="component" value="Unassembled WGS sequence"/>
</dbReference>